<dbReference type="AlphaFoldDB" id="A0A7S1KAT3"/>
<accession>A0A7S1KAT3</accession>
<reference evidence="2" key="1">
    <citation type="submission" date="2021-01" db="EMBL/GenBank/DDBJ databases">
        <authorList>
            <person name="Corre E."/>
            <person name="Pelletier E."/>
            <person name="Niang G."/>
            <person name="Scheremetjew M."/>
            <person name="Finn R."/>
            <person name="Kale V."/>
            <person name="Holt S."/>
            <person name="Cochrane G."/>
            <person name="Meng A."/>
            <person name="Brown T."/>
            <person name="Cohen L."/>
        </authorList>
    </citation>
    <scope>NUCLEOTIDE SEQUENCE</scope>
    <source>
        <strain evidence="2">CCMP3346</strain>
    </source>
</reference>
<gene>
    <name evidence="2" type="ORF">VBRA1451_LOCUS23371</name>
</gene>
<feature type="compositionally biased region" description="Basic and acidic residues" evidence="1">
    <location>
        <begin position="23"/>
        <end position="45"/>
    </location>
</feature>
<sequence length="117" mass="12205">MSTEGGIYTRGPQPAPSTTPTDRPTDRQTSSERERERDRAPDIPVHKTPSKGSQIPVRTVPAGRDATSVPSPSKAAKETRPKPSQASVTHLSDRLDGGLRSVSYALSAAAAAAAASS</sequence>
<name>A0A7S1KAT3_9ALVE</name>
<feature type="region of interest" description="Disordered" evidence="1">
    <location>
        <begin position="1"/>
        <end position="93"/>
    </location>
</feature>
<evidence type="ECO:0000256" key="1">
    <source>
        <dbReference type="SAM" id="MobiDB-lite"/>
    </source>
</evidence>
<proteinExistence type="predicted"/>
<organism evidence="2">
    <name type="scientific">Vitrella brassicaformis</name>
    <dbReference type="NCBI Taxonomy" id="1169539"/>
    <lineage>
        <taxon>Eukaryota</taxon>
        <taxon>Sar</taxon>
        <taxon>Alveolata</taxon>
        <taxon>Colpodellida</taxon>
        <taxon>Vitrellaceae</taxon>
        <taxon>Vitrella</taxon>
    </lineage>
</organism>
<evidence type="ECO:0000313" key="2">
    <source>
        <dbReference type="EMBL" id="CAD9068297.1"/>
    </source>
</evidence>
<protein>
    <submittedName>
        <fullName evidence="2">Uncharacterized protein</fullName>
    </submittedName>
</protein>
<dbReference type="EMBL" id="HBGB01039708">
    <property type="protein sequence ID" value="CAD9068297.1"/>
    <property type="molecule type" value="Transcribed_RNA"/>
</dbReference>